<feature type="site" description="Electron transfer via tryptophanyl radical" evidence="5">
    <location>
        <position position="359"/>
    </location>
</feature>
<dbReference type="PANTHER" id="PTHR11455:SF9">
    <property type="entry name" value="CRYPTOCHROME CIRCADIAN CLOCK 5 ISOFORM X1"/>
    <property type="match status" value="1"/>
</dbReference>
<dbReference type="AlphaFoldDB" id="A0A0P1I6A9"/>
<keyword evidence="3 4" id="KW-0274">FAD</keyword>
<dbReference type="GO" id="GO:0003677">
    <property type="term" value="F:DNA binding"/>
    <property type="evidence" value="ECO:0007669"/>
    <property type="project" value="TreeGrafter"/>
</dbReference>
<dbReference type="InterPro" id="IPR036134">
    <property type="entry name" value="Crypto/Photolyase_FAD-like_sf"/>
</dbReference>
<dbReference type="Pfam" id="PF00875">
    <property type="entry name" value="DNA_photolyase"/>
    <property type="match status" value="1"/>
</dbReference>
<dbReference type="Proteomes" id="UP000051260">
    <property type="component" value="Unassembled WGS sequence"/>
</dbReference>
<dbReference type="PRINTS" id="PR00147">
    <property type="entry name" value="DNAPHOTLYASE"/>
</dbReference>
<dbReference type="EC" id="4.1.99.3" evidence="8"/>
<dbReference type="Pfam" id="PF03441">
    <property type="entry name" value="FAD_binding_7"/>
    <property type="match status" value="1"/>
</dbReference>
<name>A0A0P1I6A9_9RHOB</name>
<evidence type="ECO:0000313" key="9">
    <source>
        <dbReference type="Proteomes" id="UP000051260"/>
    </source>
</evidence>
<evidence type="ECO:0000256" key="2">
    <source>
        <dbReference type="ARBA" id="ARBA00022630"/>
    </source>
</evidence>
<evidence type="ECO:0000256" key="6">
    <source>
        <dbReference type="RuleBase" id="RU004182"/>
    </source>
</evidence>
<dbReference type="RefSeq" id="WP_058281035.1">
    <property type="nucleotide sequence ID" value="NZ_CYUD01000003.1"/>
</dbReference>
<gene>
    <name evidence="8" type="primary">phr</name>
    <name evidence="8" type="ORF">RUE5091_01304</name>
</gene>
<dbReference type="InterPro" id="IPR036155">
    <property type="entry name" value="Crypto/Photolyase_N_sf"/>
</dbReference>
<evidence type="ECO:0000259" key="7">
    <source>
        <dbReference type="PROSITE" id="PS51645"/>
    </source>
</evidence>
<keyword evidence="8" id="KW-0456">Lyase</keyword>
<keyword evidence="9" id="KW-1185">Reference proteome</keyword>
<protein>
    <submittedName>
        <fullName evidence="8">Deoxyribodipyrimidine photo-lyase</fullName>
        <ecNumber evidence="8">4.1.99.3</ecNumber>
    </submittedName>
</protein>
<dbReference type="InterPro" id="IPR002081">
    <property type="entry name" value="Cryptochrome/DNA_photolyase_1"/>
</dbReference>
<evidence type="ECO:0000313" key="8">
    <source>
        <dbReference type="EMBL" id="CUJ93189.1"/>
    </source>
</evidence>
<dbReference type="Gene3D" id="3.40.50.620">
    <property type="entry name" value="HUPs"/>
    <property type="match status" value="1"/>
</dbReference>
<reference evidence="9" key="1">
    <citation type="submission" date="2015-09" db="EMBL/GenBank/DDBJ databases">
        <authorList>
            <person name="Rodrigo-Torres L."/>
            <person name="Arahal D.R."/>
        </authorList>
    </citation>
    <scope>NUCLEOTIDE SEQUENCE [LARGE SCALE GENOMIC DNA]</scope>
    <source>
        <strain evidence="9">CECT 5091</strain>
    </source>
</reference>
<dbReference type="PROSITE" id="PS51645">
    <property type="entry name" value="PHR_CRY_ALPHA_BETA"/>
    <property type="match status" value="1"/>
</dbReference>
<dbReference type="InterPro" id="IPR006050">
    <property type="entry name" value="DNA_photolyase_N"/>
</dbReference>
<comment type="cofactor">
    <cofactor evidence="1">
        <name>(6R)-5,10-methylene-5,6,7,8-tetrahydrofolate</name>
        <dbReference type="ChEBI" id="CHEBI:15636"/>
    </cofactor>
</comment>
<comment type="cofactor">
    <cofactor evidence="4">
        <name>FAD</name>
        <dbReference type="ChEBI" id="CHEBI:57692"/>
    </cofactor>
    <text evidence="4">Binds 1 FAD per subunit.</text>
</comment>
<keyword evidence="6" id="KW-0157">Chromophore</keyword>
<dbReference type="Gene3D" id="1.25.40.80">
    <property type="match status" value="1"/>
</dbReference>
<dbReference type="InterPro" id="IPR014729">
    <property type="entry name" value="Rossmann-like_a/b/a_fold"/>
</dbReference>
<feature type="binding site" evidence="4">
    <location>
        <position position="270"/>
    </location>
    <ligand>
        <name>FAD</name>
        <dbReference type="ChEBI" id="CHEBI:57692"/>
    </ligand>
</feature>
<dbReference type="STRING" id="1715692.RUE5091_01304"/>
<dbReference type="Gene3D" id="1.10.579.10">
    <property type="entry name" value="DNA Cyclobutane Dipyrimidine Photolyase, subunit A, domain 3"/>
    <property type="match status" value="1"/>
</dbReference>
<dbReference type="OrthoDB" id="9772484at2"/>
<organism evidence="8 9">
    <name type="scientific">Ruegeria denitrificans</name>
    <dbReference type="NCBI Taxonomy" id="1715692"/>
    <lineage>
        <taxon>Bacteria</taxon>
        <taxon>Pseudomonadati</taxon>
        <taxon>Pseudomonadota</taxon>
        <taxon>Alphaproteobacteria</taxon>
        <taxon>Rhodobacterales</taxon>
        <taxon>Roseobacteraceae</taxon>
        <taxon>Ruegeria</taxon>
    </lineage>
</organism>
<dbReference type="SUPFAM" id="SSF52425">
    <property type="entry name" value="Cryptochrome/photolyase, N-terminal domain"/>
    <property type="match status" value="1"/>
</dbReference>
<feature type="binding site" evidence="4">
    <location>
        <begin position="372"/>
        <end position="374"/>
    </location>
    <ligand>
        <name>FAD</name>
        <dbReference type="ChEBI" id="CHEBI:57692"/>
    </ligand>
</feature>
<sequence>MENNQSPIIMWFRRDLRLSDHSALNAAAQTGRPILPVFILDDLVQSLGAAPKWRLGLGLEAFGRSLSQAGSRLILRRGDALTVLQKLIADTAATAVYWSRAYDPEAVARDALIKSVLAKQGVKAKSFAGHLLFEPWTVANQAGQPFRVFTPMWRSVQDRDVAAPEAAPTIIAPSRWPASDNLADWNLSKEMNRGAAVVAPFVRPGESAAFETLHRFLERIPNYSRDRDRLDVQGTSDLSEYLSLGEIGLRVVWHAVQRAAMNGAKGADAYLRQLVWREFAYHLMYHTPHLLSANWKPDWNMFPWNTDANHPAVLAWRQARTGIPVVDAGLRQMFVTGRMHNRARMIVASYLTKHLMTHWKIGMNWFADCLIDWDPASNAMGWQWVAGSGPDASPFFRIFNPLTQQQKFDPDREYLMQWIAEGQADPAATALSYFQAVPRSWMLDPRADYPSPVVDLAVGRARALAAYEGRKNG</sequence>
<dbReference type="GO" id="GO:0003904">
    <property type="term" value="F:deoxyribodipyrimidine photo-lyase activity"/>
    <property type="evidence" value="ECO:0007669"/>
    <property type="project" value="UniProtKB-EC"/>
</dbReference>
<evidence type="ECO:0000256" key="1">
    <source>
        <dbReference type="ARBA" id="ARBA00001932"/>
    </source>
</evidence>
<evidence type="ECO:0000256" key="5">
    <source>
        <dbReference type="PIRSR" id="PIRSR602081-2"/>
    </source>
</evidence>
<feature type="domain" description="Photolyase/cryptochrome alpha/beta" evidence="7">
    <location>
        <begin position="6"/>
        <end position="132"/>
    </location>
</feature>
<feature type="binding site" evidence="4">
    <location>
        <position position="223"/>
    </location>
    <ligand>
        <name>FAD</name>
        <dbReference type="ChEBI" id="CHEBI:57692"/>
    </ligand>
</feature>
<feature type="binding site" evidence="4">
    <location>
        <begin position="235"/>
        <end position="239"/>
    </location>
    <ligand>
        <name>FAD</name>
        <dbReference type="ChEBI" id="CHEBI:57692"/>
    </ligand>
</feature>
<feature type="site" description="Electron transfer via tryptophanyl radical" evidence="5">
    <location>
        <position position="304"/>
    </location>
</feature>
<feature type="site" description="Electron transfer via tryptophanyl radical" evidence="5">
    <location>
        <position position="382"/>
    </location>
</feature>
<accession>A0A0P1I6A9</accession>
<dbReference type="GO" id="GO:0071949">
    <property type="term" value="F:FAD binding"/>
    <property type="evidence" value="ECO:0007669"/>
    <property type="project" value="TreeGrafter"/>
</dbReference>
<proteinExistence type="inferred from homology"/>
<keyword evidence="2 4" id="KW-0285">Flavoprotein</keyword>
<dbReference type="EMBL" id="CYUD01000003">
    <property type="protein sequence ID" value="CUJ93189.1"/>
    <property type="molecule type" value="Genomic_DNA"/>
</dbReference>
<dbReference type="InterPro" id="IPR005101">
    <property type="entry name" value="Cryptochr/Photolyase_FAD-bd"/>
</dbReference>
<evidence type="ECO:0000256" key="4">
    <source>
        <dbReference type="PIRSR" id="PIRSR602081-1"/>
    </source>
</evidence>
<dbReference type="PANTHER" id="PTHR11455">
    <property type="entry name" value="CRYPTOCHROME"/>
    <property type="match status" value="1"/>
</dbReference>
<evidence type="ECO:0000256" key="3">
    <source>
        <dbReference type="ARBA" id="ARBA00022827"/>
    </source>
</evidence>
<dbReference type="SUPFAM" id="SSF48173">
    <property type="entry name" value="Cryptochrome/photolyase FAD-binding domain"/>
    <property type="match status" value="1"/>
</dbReference>
<comment type="similarity">
    <text evidence="6">Belongs to the DNA photolyase family.</text>
</comment>